<dbReference type="EMBL" id="JACHWS010000004">
    <property type="protein sequence ID" value="MBB3039780.1"/>
    <property type="molecule type" value="Genomic_DNA"/>
</dbReference>
<evidence type="ECO:0000313" key="4">
    <source>
        <dbReference type="EMBL" id="MBB3039780.1"/>
    </source>
</evidence>
<dbReference type="Pfam" id="PF00293">
    <property type="entry name" value="NUDIX"/>
    <property type="match status" value="1"/>
</dbReference>
<organism evidence="4 5">
    <name type="scientific">Hoyosella altamirensis</name>
    <dbReference type="NCBI Taxonomy" id="616997"/>
    <lineage>
        <taxon>Bacteria</taxon>
        <taxon>Bacillati</taxon>
        <taxon>Actinomycetota</taxon>
        <taxon>Actinomycetes</taxon>
        <taxon>Mycobacteriales</taxon>
        <taxon>Hoyosellaceae</taxon>
        <taxon>Hoyosella</taxon>
    </lineage>
</organism>
<protein>
    <submittedName>
        <fullName evidence="4">8-oxo-dGTP pyrophosphatase MutT (NUDIX family)</fullName>
    </submittedName>
</protein>
<evidence type="ECO:0000256" key="1">
    <source>
        <dbReference type="ARBA" id="ARBA00001946"/>
    </source>
</evidence>
<reference evidence="4 5" key="1">
    <citation type="submission" date="2020-08" db="EMBL/GenBank/DDBJ databases">
        <title>Sequencing the genomes of 1000 actinobacteria strains.</title>
        <authorList>
            <person name="Klenk H.-P."/>
        </authorList>
    </citation>
    <scope>NUCLEOTIDE SEQUENCE [LARGE SCALE GENOMIC DNA]</scope>
    <source>
        <strain evidence="4 5">DSM 45258</strain>
    </source>
</reference>
<dbReference type="CDD" id="cd04690">
    <property type="entry name" value="NUDIX_Hydrolase"/>
    <property type="match status" value="1"/>
</dbReference>
<dbReference type="Gene3D" id="3.90.79.10">
    <property type="entry name" value="Nucleoside Triphosphate Pyrophosphohydrolase"/>
    <property type="match status" value="1"/>
</dbReference>
<name>A0A839RT78_9ACTN</name>
<comment type="cofactor">
    <cofactor evidence="1">
        <name>Mg(2+)</name>
        <dbReference type="ChEBI" id="CHEBI:18420"/>
    </cofactor>
</comment>
<keyword evidence="2" id="KW-0378">Hydrolase</keyword>
<dbReference type="PANTHER" id="PTHR43046:SF2">
    <property type="entry name" value="8-OXO-DGTP DIPHOSPHATASE-RELATED"/>
    <property type="match status" value="1"/>
</dbReference>
<dbReference type="PROSITE" id="PS51462">
    <property type="entry name" value="NUDIX"/>
    <property type="match status" value="1"/>
</dbReference>
<evidence type="ECO:0000313" key="5">
    <source>
        <dbReference type="Proteomes" id="UP000567922"/>
    </source>
</evidence>
<gene>
    <name evidence="4" type="ORF">FHU29_004268</name>
</gene>
<dbReference type="Proteomes" id="UP000567922">
    <property type="component" value="Unassembled WGS sequence"/>
</dbReference>
<comment type="caution">
    <text evidence="4">The sequence shown here is derived from an EMBL/GenBank/DDBJ whole genome shotgun (WGS) entry which is preliminary data.</text>
</comment>
<feature type="domain" description="Nudix hydrolase" evidence="3">
    <location>
        <begin position="4"/>
        <end position="133"/>
    </location>
</feature>
<dbReference type="InterPro" id="IPR015797">
    <property type="entry name" value="NUDIX_hydrolase-like_dom_sf"/>
</dbReference>
<dbReference type="InterPro" id="IPR000086">
    <property type="entry name" value="NUDIX_hydrolase_dom"/>
</dbReference>
<dbReference type="PANTHER" id="PTHR43046">
    <property type="entry name" value="GDP-MANNOSE MANNOSYL HYDROLASE"/>
    <property type="match status" value="1"/>
</dbReference>
<dbReference type="GO" id="GO:0016787">
    <property type="term" value="F:hydrolase activity"/>
    <property type="evidence" value="ECO:0007669"/>
    <property type="project" value="UniProtKB-KW"/>
</dbReference>
<evidence type="ECO:0000256" key="2">
    <source>
        <dbReference type="ARBA" id="ARBA00022801"/>
    </source>
</evidence>
<dbReference type="AlphaFoldDB" id="A0A839RT78"/>
<dbReference type="SUPFAM" id="SSF55811">
    <property type="entry name" value="Nudix"/>
    <property type="match status" value="1"/>
</dbReference>
<proteinExistence type="predicted"/>
<sequence>MTKPITVAGVCFLKNREHILLVRKQGTEHFMLPGGKPDLSESIYAAAIRECHEEINVQLNEDSLRFLGRWTAPAANETGRTIDATVFVCEAAEAAGAASGAEIAEVRWVSIKSAPASVLLAPLVTENVIPALASAPRACA</sequence>
<keyword evidence="5" id="KW-1185">Reference proteome</keyword>
<accession>A0A839RT78</accession>
<evidence type="ECO:0000259" key="3">
    <source>
        <dbReference type="PROSITE" id="PS51462"/>
    </source>
</evidence>
<dbReference type="RefSeq" id="WP_341478989.1">
    <property type="nucleotide sequence ID" value="NZ_BDDI01000026.1"/>
</dbReference>